<name>A0ACC1BNT0_9ROSI</name>
<comment type="caution">
    <text evidence="1">The sequence shown here is derived from an EMBL/GenBank/DDBJ whole genome shotgun (WGS) entry which is preliminary data.</text>
</comment>
<evidence type="ECO:0000313" key="1">
    <source>
        <dbReference type="EMBL" id="KAJ0100572.1"/>
    </source>
</evidence>
<gene>
    <name evidence="1" type="ORF">Patl1_20786</name>
</gene>
<accession>A0ACC1BNT0</accession>
<sequence length="186" mass="19766">MPTNPNGAWGSLAYKKEERCVLAIKSREAAQRFGTPERQKLIDEAPPVPQLSLLHCSEEAQESSQDAGGMPSQQGLPNPAVGERITEEIQDVPADANPSPTVARASQEAPANANPSPSGVKASGEIYARGSSDHLLPPRAEMTVQKPVDDRLFTWAAGGLTIAILVLLLKKFMKSSGHGAVFMDGL</sequence>
<proteinExistence type="predicted"/>
<dbReference type="EMBL" id="CM047900">
    <property type="protein sequence ID" value="KAJ0100572.1"/>
    <property type="molecule type" value="Genomic_DNA"/>
</dbReference>
<organism evidence="1 2">
    <name type="scientific">Pistacia atlantica</name>
    <dbReference type="NCBI Taxonomy" id="434234"/>
    <lineage>
        <taxon>Eukaryota</taxon>
        <taxon>Viridiplantae</taxon>
        <taxon>Streptophyta</taxon>
        <taxon>Embryophyta</taxon>
        <taxon>Tracheophyta</taxon>
        <taxon>Spermatophyta</taxon>
        <taxon>Magnoliopsida</taxon>
        <taxon>eudicotyledons</taxon>
        <taxon>Gunneridae</taxon>
        <taxon>Pentapetalae</taxon>
        <taxon>rosids</taxon>
        <taxon>malvids</taxon>
        <taxon>Sapindales</taxon>
        <taxon>Anacardiaceae</taxon>
        <taxon>Pistacia</taxon>
    </lineage>
</organism>
<keyword evidence="2" id="KW-1185">Reference proteome</keyword>
<evidence type="ECO:0000313" key="2">
    <source>
        <dbReference type="Proteomes" id="UP001164250"/>
    </source>
</evidence>
<protein>
    <submittedName>
        <fullName evidence="1">Uncharacterized protein</fullName>
    </submittedName>
</protein>
<reference evidence="2" key="1">
    <citation type="journal article" date="2023" name="G3 (Bethesda)">
        <title>Genome assembly and association tests identify interacting loci associated with vigor, precocity, and sex in interspecific pistachio rootstocks.</title>
        <authorList>
            <person name="Palmer W."/>
            <person name="Jacygrad E."/>
            <person name="Sagayaradj S."/>
            <person name="Cavanaugh K."/>
            <person name="Han R."/>
            <person name="Bertier L."/>
            <person name="Beede B."/>
            <person name="Kafkas S."/>
            <person name="Golino D."/>
            <person name="Preece J."/>
            <person name="Michelmore R."/>
        </authorList>
    </citation>
    <scope>NUCLEOTIDE SEQUENCE [LARGE SCALE GENOMIC DNA]</scope>
</reference>
<dbReference type="Proteomes" id="UP001164250">
    <property type="component" value="Chromosome 4"/>
</dbReference>